<dbReference type="Pfam" id="PF13749">
    <property type="entry name" value="HATPase_c_4"/>
    <property type="match status" value="1"/>
</dbReference>
<keyword evidence="2" id="KW-1185">Reference proteome</keyword>
<dbReference type="RefSeq" id="WP_181928150.1">
    <property type="nucleotide sequence ID" value="NZ_CP054698.1"/>
</dbReference>
<keyword evidence="1" id="KW-0347">Helicase</keyword>
<sequence length="420" mass="47714">MEASDGVPYLRRGAQTLPIKTQQALERLKLDKGIESFERKTIDIELEIMTTSQVIFQFISFVVPTTEAELWLKKQQLIQKNKPIIAGILLFTDEPQAIFPKHCGVKVYRYKTKGVEGTRDTLAFDPITIEGCLYEQIMQTVTKTKEIVEGIPKIGDKGLESITYPEEAIHEIVTNALLHRDYSIASDTHIRIFDNRIEIENPGKLPGHITVKNILKEQYARNGAIVRIINKFPNPPNKDVGEGLNTAFQAMARLRLQPPEIYETETSVVVHIKHEPLASIEATIMAYLDEHKEITNRIARQETGIGSEATIKEAFCRLRDRGLIEAVFGRAKRNAAWCKVGTIYSSQENVISGYEMYPEYEQLVMNYLASHEEITNRIAREAIGVESRAVINNIFDRLRRKGLIEIVPGKSRINAAWRKV</sequence>
<accession>A0A7D7LJ20</accession>
<dbReference type="GO" id="GO:0004386">
    <property type="term" value="F:helicase activity"/>
    <property type="evidence" value="ECO:0007669"/>
    <property type="project" value="UniProtKB-KW"/>
</dbReference>
<proteinExistence type="predicted"/>
<dbReference type="PANTHER" id="PTHR30595">
    <property type="entry name" value="GLPR-RELATED TRANSCRIPTIONAL REPRESSOR"/>
    <property type="match status" value="1"/>
</dbReference>
<organism evidence="1 2">
    <name type="scientific">Nostoc edaphicum CCNP1411</name>
    <dbReference type="NCBI Taxonomy" id="1472755"/>
    <lineage>
        <taxon>Bacteria</taxon>
        <taxon>Bacillati</taxon>
        <taxon>Cyanobacteriota</taxon>
        <taxon>Cyanophyceae</taxon>
        <taxon>Nostocales</taxon>
        <taxon>Nostocaceae</taxon>
        <taxon>Nostoc</taxon>
    </lineage>
</organism>
<gene>
    <name evidence="1" type="ORF">HUN01_23100</name>
</gene>
<evidence type="ECO:0000313" key="1">
    <source>
        <dbReference type="EMBL" id="QMS90327.1"/>
    </source>
</evidence>
<dbReference type="InterPro" id="IPR038475">
    <property type="entry name" value="RecG_C_sf"/>
</dbReference>
<keyword evidence="1" id="KW-0547">Nucleotide-binding</keyword>
<dbReference type="KEGG" id="ned:HUN01_23100"/>
<dbReference type="AlphaFoldDB" id="A0A7D7LJ20"/>
<name>A0A7D7LJ20_9NOSO</name>
<dbReference type="InterPro" id="IPR036388">
    <property type="entry name" value="WH-like_DNA-bd_sf"/>
</dbReference>
<dbReference type="PANTHER" id="PTHR30595:SF6">
    <property type="entry name" value="SCHLAFEN ALBA-2 DOMAIN-CONTAINING PROTEIN"/>
    <property type="match status" value="1"/>
</dbReference>
<reference evidence="2" key="1">
    <citation type="submission" date="2020-06" db="EMBL/GenBank/DDBJ databases">
        <title>Nostoc edaphicum CCNP1411 genome.</title>
        <authorList>
            <person name="Fidor A."/>
            <person name="Grabski M."/>
            <person name="Gawor J."/>
            <person name="Gromadka R."/>
            <person name="Wegrzyn G."/>
            <person name="Mazur-Marzec H."/>
        </authorList>
    </citation>
    <scope>NUCLEOTIDE SEQUENCE [LARGE SCALE GENOMIC DNA]</scope>
    <source>
        <strain evidence="2">CCNP1411</strain>
    </source>
</reference>
<protein>
    <submittedName>
        <fullName evidence="1">ATP-dependent DNA helicase RecG</fullName>
    </submittedName>
</protein>
<dbReference type="Gene3D" id="3.30.565.60">
    <property type="match status" value="1"/>
</dbReference>
<dbReference type="Proteomes" id="UP000514713">
    <property type="component" value="Chromosome"/>
</dbReference>
<keyword evidence="1" id="KW-0067">ATP-binding</keyword>
<dbReference type="Gene3D" id="1.10.10.10">
    <property type="entry name" value="Winged helix-like DNA-binding domain superfamily/Winged helix DNA-binding domain"/>
    <property type="match status" value="1"/>
</dbReference>
<keyword evidence="1" id="KW-0378">Hydrolase</keyword>
<evidence type="ECO:0000313" key="2">
    <source>
        <dbReference type="Proteomes" id="UP000514713"/>
    </source>
</evidence>
<dbReference type="EMBL" id="CP054698">
    <property type="protein sequence ID" value="QMS90327.1"/>
    <property type="molecule type" value="Genomic_DNA"/>
</dbReference>